<evidence type="ECO:0008006" key="3">
    <source>
        <dbReference type="Google" id="ProtNLM"/>
    </source>
</evidence>
<evidence type="ECO:0000313" key="2">
    <source>
        <dbReference type="Proteomes" id="UP000219327"/>
    </source>
</evidence>
<reference evidence="1 2" key="1">
    <citation type="submission" date="2017-08" db="EMBL/GenBank/DDBJ databases">
        <title>Fine stratification of microbial communities through a metagenomic profile of the photic zone.</title>
        <authorList>
            <person name="Haro-Moreno J.M."/>
            <person name="Lopez-Perez M."/>
            <person name="De La Torre J."/>
            <person name="Picazo A."/>
            <person name="Camacho A."/>
            <person name="Rodriguez-Valera F."/>
        </authorList>
    </citation>
    <scope>NUCLEOTIDE SEQUENCE [LARGE SCALE GENOMIC DNA]</scope>
    <source>
        <strain evidence="1">MED-G24</strain>
    </source>
</reference>
<dbReference type="AlphaFoldDB" id="A0A2A5WWB8"/>
<proteinExistence type="predicted"/>
<organism evidence="1 2">
    <name type="scientific">OM182 bacterium MED-G24</name>
    <dbReference type="NCBI Taxonomy" id="1986255"/>
    <lineage>
        <taxon>Bacteria</taxon>
        <taxon>Pseudomonadati</taxon>
        <taxon>Pseudomonadota</taxon>
        <taxon>Gammaproteobacteria</taxon>
        <taxon>OMG group</taxon>
        <taxon>OM182 clade</taxon>
    </lineage>
</organism>
<dbReference type="Gene3D" id="3.40.50.10070">
    <property type="entry name" value="TolB, N-terminal domain"/>
    <property type="match status" value="1"/>
</dbReference>
<gene>
    <name evidence="1" type="ORF">CNE99_03085</name>
</gene>
<evidence type="ECO:0000313" key="1">
    <source>
        <dbReference type="EMBL" id="PDH40721.1"/>
    </source>
</evidence>
<protein>
    <recommendedName>
        <fullName evidence="3">FlgO domain-containing protein</fullName>
    </recommendedName>
</protein>
<sequence length="290" mass="32337">MAGDDLGSHRECRAHGRCRTLTESANKRGYPPPKAAIAVLPFDSMSSEAGHQYFGDGVTEEILNALVRKNTIPVIARMSSFQFRDQNLNAIDVADELSISHVVQGSVQKSGNQVRVTAQLIDGGSGVQLWSAAFDGELTNILTLQTDIAEQIVDQIRTELPGAYEQPQIYGTQFDEDDDGWPVPFPIEDPANVNERRLSLGLNTLEEHTRKCLIGRRYGVLRSQKRRSRVLNPTRFAYAYASLFNITTAPDTLVQIMYTRLAVSMLTPQVDIHKTNHSRGIQAWQTNRAR</sequence>
<dbReference type="EMBL" id="NTKD01000009">
    <property type="protein sequence ID" value="PDH40721.1"/>
    <property type="molecule type" value="Genomic_DNA"/>
</dbReference>
<comment type="caution">
    <text evidence="1">The sequence shown here is derived from an EMBL/GenBank/DDBJ whole genome shotgun (WGS) entry which is preliminary data.</text>
</comment>
<dbReference type="Proteomes" id="UP000219327">
    <property type="component" value="Unassembled WGS sequence"/>
</dbReference>
<accession>A0A2A5WWB8</accession>
<name>A0A2A5WWB8_9GAMM</name>